<dbReference type="PANTHER" id="PTHR48099">
    <property type="entry name" value="C-1-TETRAHYDROFOLATE SYNTHASE, CYTOPLASMIC-RELATED"/>
    <property type="match status" value="1"/>
</dbReference>
<dbReference type="GO" id="GO:0006164">
    <property type="term" value="P:purine nucleotide biosynthetic process"/>
    <property type="evidence" value="ECO:0007669"/>
    <property type="project" value="UniProtKB-KW"/>
</dbReference>
<evidence type="ECO:0000256" key="10">
    <source>
        <dbReference type="ARBA" id="ARBA00023268"/>
    </source>
</evidence>
<keyword evidence="3 11" id="KW-0028">Amino-acid biosynthesis</keyword>
<dbReference type="SUPFAM" id="SSF53223">
    <property type="entry name" value="Aminoacid dehydrogenase-like, N-terminal domain"/>
    <property type="match status" value="1"/>
</dbReference>
<dbReference type="HAMAP" id="MF_01576">
    <property type="entry name" value="THF_DHG_CYH"/>
    <property type="match status" value="1"/>
</dbReference>
<dbReference type="eggNOG" id="COG0190">
    <property type="taxonomic scope" value="Bacteria"/>
</dbReference>
<organism evidence="14 15">
    <name type="scientific">Metamycoplasma auris 15026</name>
    <dbReference type="NCBI Taxonomy" id="1188233"/>
    <lineage>
        <taxon>Bacteria</taxon>
        <taxon>Bacillati</taxon>
        <taxon>Mycoplasmatota</taxon>
        <taxon>Mycoplasmoidales</taxon>
        <taxon>Metamycoplasmataceae</taxon>
        <taxon>Metamycoplasma</taxon>
    </lineage>
</organism>
<evidence type="ECO:0000256" key="6">
    <source>
        <dbReference type="ARBA" id="ARBA00022857"/>
    </source>
</evidence>
<reference evidence="14 15" key="1">
    <citation type="journal article" date="2013" name="Genome Announc.">
        <title>Draft Genome Sequences of Mycoplasma auris and Mycoplasma yeatsii, Two Species of the Ear Canal of Caprinae.</title>
        <authorList>
            <person name="Dordet-Frisoni E."/>
            <person name="Baranowski E."/>
            <person name="Barre A."/>
            <person name="Blanchard A."/>
            <person name="Breton M."/>
            <person name="Couture C."/>
            <person name="Dupuy V."/>
            <person name="Gaurivaud P."/>
            <person name="Jacob D."/>
            <person name="Lemaitre C."/>
            <person name="Manso-Silvan L."/>
            <person name="Nikolski M."/>
            <person name="Nouvel L.X."/>
            <person name="Poumarat F."/>
            <person name="Sirand-Pugnet P."/>
            <person name="Thebault P."/>
            <person name="Theil S."/>
            <person name="Thiaucourt F."/>
            <person name="Citti C."/>
            <person name="Tardy F."/>
        </authorList>
    </citation>
    <scope>NUCLEOTIDE SEQUENCE [LARGE SCALE GENOMIC DNA]</scope>
    <source>
        <strain evidence="14 15">15026</strain>
    </source>
</reference>
<keyword evidence="2 11" id="KW-0554">One-carbon metabolism</keyword>
<sequence>MTVLLDGRKLKEKIQSKIEILLKEIPQNNLPILGILQVGNLEESNIYIRHKLSVATKLGIKTQYLKLKEDADEKEILEAIKTLNAQTTGFIMQLPIQTKNVSSVDYLLNQIEKIKDIDGLNHYNQNANYVLESDSFLPATATGIICLFDEYNIDYTKKSIGVVGQSKIIGKPIANYFEQLGIKVRRYDINTPKDDMHLNDILIVATGSRGCISNIPLKEDVIIIDVGIHRLDDKKIAGDVILEDIKQNISYLTPVPGGVGPMTIIGLILNLLKSYGIQKKTDIYKKIFQP</sequence>
<dbReference type="InterPro" id="IPR000672">
    <property type="entry name" value="THF_DH/CycHdrlase"/>
</dbReference>
<dbReference type="GO" id="GO:0035999">
    <property type="term" value="P:tetrahydrofolate interconversion"/>
    <property type="evidence" value="ECO:0007669"/>
    <property type="project" value="UniProtKB-UniRule"/>
</dbReference>
<evidence type="ECO:0000256" key="5">
    <source>
        <dbReference type="ARBA" id="ARBA00022801"/>
    </source>
</evidence>
<evidence type="ECO:0000256" key="8">
    <source>
        <dbReference type="ARBA" id="ARBA00023102"/>
    </source>
</evidence>
<comment type="caution">
    <text evidence="14">The sequence shown here is derived from an EMBL/GenBank/DDBJ whole genome shotgun (WGS) entry which is preliminary data.</text>
</comment>
<feature type="binding site" evidence="11">
    <location>
        <position position="228"/>
    </location>
    <ligand>
        <name>NADP(+)</name>
        <dbReference type="ChEBI" id="CHEBI:58349"/>
    </ligand>
</feature>
<dbReference type="EC" id="3.5.4.9" evidence="11"/>
<dbReference type="InterPro" id="IPR020631">
    <property type="entry name" value="THF_DH/CycHdrlase_NAD-bd_dom"/>
</dbReference>
<dbReference type="OrthoDB" id="9803580at2"/>
<keyword evidence="9 11" id="KW-0486">Methionine biosynthesis</keyword>
<dbReference type="PATRIC" id="fig|1188233.3.peg.454"/>
<dbReference type="RefSeq" id="WP_004424858.1">
    <property type="nucleotide sequence ID" value="NZ_AORI01000011.1"/>
</dbReference>
<dbReference type="Gene3D" id="3.40.50.10860">
    <property type="entry name" value="Leucine Dehydrogenase, chain A, domain 1"/>
    <property type="match status" value="1"/>
</dbReference>
<keyword evidence="6 11" id="KW-0521">NADP</keyword>
<dbReference type="PRINTS" id="PR00085">
    <property type="entry name" value="THFDHDRGNASE"/>
</dbReference>
<evidence type="ECO:0000256" key="1">
    <source>
        <dbReference type="ARBA" id="ARBA00004777"/>
    </source>
</evidence>
<evidence type="ECO:0000259" key="13">
    <source>
        <dbReference type="Pfam" id="PF02882"/>
    </source>
</evidence>
<dbReference type="Pfam" id="PF02882">
    <property type="entry name" value="THF_DHG_CYH_C"/>
    <property type="match status" value="1"/>
</dbReference>
<comment type="function">
    <text evidence="11">Catalyzes the oxidation of 5,10-methylenetetrahydrofolate to 5,10-methenyltetrahydrofolate and then the hydrolysis of 5,10-methenyltetrahydrofolate to 10-formyltetrahydrofolate.</text>
</comment>
<dbReference type="Proteomes" id="UP000013131">
    <property type="component" value="Unassembled WGS sequence"/>
</dbReference>
<dbReference type="Pfam" id="PF00763">
    <property type="entry name" value="THF_DHG_CYH"/>
    <property type="match status" value="1"/>
</dbReference>
<dbReference type="AlphaFoldDB" id="N9VAH7"/>
<keyword evidence="15" id="KW-1185">Reference proteome</keyword>
<proteinExistence type="inferred from homology"/>
<dbReference type="SUPFAM" id="SSF51735">
    <property type="entry name" value="NAD(P)-binding Rossmann-fold domains"/>
    <property type="match status" value="1"/>
</dbReference>
<gene>
    <name evidence="11 14" type="primary">folD</name>
    <name evidence="14" type="ORF">MAU_4680</name>
</gene>
<comment type="catalytic activity">
    <reaction evidence="11">
        <text>(6R)-5,10-methenyltetrahydrofolate + H2O = (6R)-10-formyltetrahydrofolate + H(+)</text>
        <dbReference type="Rhea" id="RHEA:23700"/>
        <dbReference type="ChEBI" id="CHEBI:15377"/>
        <dbReference type="ChEBI" id="CHEBI:15378"/>
        <dbReference type="ChEBI" id="CHEBI:57455"/>
        <dbReference type="ChEBI" id="CHEBI:195366"/>
        <dbReference type="EC" id="3.5.4.9"/>
    </reaction>
</comment>
<evidence type="ECO:0000256" key="4">
    <source>
        <dbReference type="ARBA" id="ARBA00022755"/>
    </source>
</evidence>
<evidence type="ECO:0000259" key="12">
    <source>
        <dbReference type="Pfam" id="PF00763"/>
    </source>
</evidence>
<dbReference type="GO" id="GO:0004477">
    <property type="term" value="F:methenyltetrahydrofolate cyclohydrolase activity"/>
    <property type="evidence" value="ECO:0007669"/>
    <property type="project" value="UniProtKB-UniRule"/>
</dbReference>
<feature type="binding site" evidence="11">
    <location>
        <begin position="164"/>
        <end position="166"/>
    </location>
    <ligand>
        <name>NADP(+)</name>
        <dbReference type="ChEBI" id="CHEBI:58349"/>
    </ligand>
</feature>
<dbReference type="GO" id="GO:0009086">
    <property type="term" value="P:methionine biosynthetic process"/>
    <property type="evidence" value="ECO:0007669"/>
    <property type="project" value="UniProtKB-KW"/>
</dbReference>
<dbReference type="InterPro" id="IPR020867">
    <property type="entry name" value="THF_DH/CycHdrlase_CS"/>
</dbReference>
<evidence type="ECO:0000313" key="14">
    <source>
        <dbReference type="EMBL" id="ENY68673.1"/>
    </source>
</evidence>
<dbReference type="PANTHER" id="PTHR48099:SF5">
    <property type="entry name" value="C-1-TETRAHYDROFOLATE SYNTHASE, CYTOPLASMIC"/>
    <property type="match status" value="1"/>
</dbReference>
<keyword evidence="10 11" id="KW-0511">Multifunctional enzyme</keyword>
<dbReference type="GO" id="GO:0005829">
    <property type="term" value="C:cytosol"/>
    <property type="evidence" value="ECO:0007669"/>
    <property type="project" value="TreeGrafter"/>
</dbReference>
<dbReference type="UniPathway" id="UPA00193"/>
<keyword evidence="4 11" id="KW-0658">Purine biosynthesis</keyword>
<feature type="domain" description="Tetrahydrofolate dehydrogenase/cyclohydrolase NAD(P)-binding" evidence="13">
    <location>
        <begin position="138"/>
        <end position="275"/>
    </location>
</feature>
<comment type="catalytic activity">
    <reaction evidence="11">
        <text>(6R)-5,10-methylene-5,6,7,8-tetrahydrofolate + NADP(+) = (6R)-5,10-methenyltetrahydrofolate + NADPH</text>
        <dbReference type="Rhea" id="RHEA:22812"/>
        <dbReference type="ChEBI" id="CHEBI:15636"/>
        <dbReference type="ChEBI" id="CHEBI:57455"/>
        <dbReference type="ChEBI" id="CHEBI:57783"/>
        <dbReference type="ChEBI" id="CHEBI:58349"/>
        <dbReference type="EC" id="1.5.1.5"/>
    </reaction>
</comment>
<evidence type="ECO:0000256" key="3">
    <source>
        <dbReference type="ARBA" id="ARBA00022605"/>
    </source>
</evidence>
<dbReference type="GO" id="GO:0004488">
    <property type="term" value="F:methylenetetrahydrofolate dehydrogenase (NADP+) activity"/>
    <property type="evidence" value="ECO:0007669"/>
    <property type="project" value="UniProtKB-UniRule"/>
</dbReference>
<accession>N9VAH7</accession>
<feature type="domain" description="Tetrahydrofolate dehydrogenase/cyclohydrolase catalytic" evidence="12">
    <location>
        <begin position="5"/>
        <end position="118"/>
    </location>
</feature>
<evidence type="ECO:0000256" key="2">
    <source>
        <dbReference type="ARBA" id="ARBA00022563"/>
    </source>
</evidence>
<keyword evidence="5 11" id="KW-0378">Hydrolase</keyword>
<protein>
    <recommendedName>
        <fullName evidence="11">Bifunctional protein FolD</fullName>
    </recommendedName>
    <domain>
        <recommendedName>
            <fullName evidence="11">Methylenetetrahydrofolate dehydrogenase</fullName>
            <ecNumber evidence="11">1.5.1.5</ecNumber>
        </recommendedName>
    </domain>
    <domain>
        <recommendedName>
            <fullName evidence="11">Methenyltetrahydrofolate cyclohydrolase</fullName>
            <ecNumber evidence="11">3.5.4.9</ecNumber>
        </recommendedName>
    </domain>
</protein>
<evidence type="ECO:0000256" key="9">
    <source>
        <dbReference type="ARBA" id="ARBA00023167"/>
    </source>
</evidence>
<keyword evidence="8 11" id="KW-0368">Histidine biosynthesis</keyword>
<evidence type="ECO:0000313" key="15">
    <source>
        <dbReference type="Proteomes" id="UP000013131"/>
    </source>
</evidence>
<dbReference type="PROSITE" id="PS00767">
    <property type="entry name" value="THF_DHG_CYH_2"/>
    <property type="match status" value="1"/>
</dbReference>
<evidence type="ECO:0000256" key="7">
    <source>
        <dbReference type="ARBA" id="ARBA00023002"/>
    </source>
</evidence>
<dbReference type="EMBL" id="AORI01000011">
    <property type="protein sequence ID" value="ENY68673.1"/>
    <property type="molecule type" value="Genomic_DNA"/>
</dbReference>
<comment type="similarity">
    <text evidence="11">Belongs to the tetrahydrofolate dehydrogenase/cyclohydrolase family.</text>
</comment>
<dbReference type="EC" id="1.5.1.5" evidence="11"/>
<dbReference type="STRING" id="1188233.MAU_4680"/>
<dbReference type="GO" id="GO:0000105">
    <property type="term" value="P:L-histidine biosynthetic process"/>
    <property type="evidence" value="ECO:0007669"/>
    <property type="project" value="UniProtKB-KW"/>
</dbReference>
<comment type="pathway">
    <text evidence="1 11">One-carbon metabolism; tetrahydrofolate interconversion.</text>
</comment>
<keyword evidence="7 11" id="KW-0560">Oxidoreductase</keyword>
<comment type="subunit">
    <text evidence="11">Homodimer.</text>
</comment>
<dbReference type="InterPro" id="IPR036291">
    <property type="entry name" value="NAD(P)-bd_dom_sf"/>
</dbReference>
<dbReference type="Gene3D" id="3.40.50.720">
    <property type="entry name" value="NAD(P)-binding Rossmann-like Domain"/>
    <property type="match status" value="1"/>
</dbReference>
<name>N9VAH7_9BACT</name>
<dbReference type="InterPro" id="IPR046346">
    <property type="entry name" value="Aminoacid_DH-like_N_sf"/>
</dbReference>
<evidence type="ECO:0000256" key="11">
    <source>
        <dbReference type="HAMAP-Rule" id="MF_01576"/>
    </source>
</evidence>
<feature type="binding site" evidence="11">
    <location>
        <position position="189"/>
    </location>
    <ligand>
        <name>NADP(+)</name>
        <dbReference type="ChEBI" id="CHEBI:58349"/>
    </ligand>
</feature>
<dbReference type="InterPro" id="IPR020630">
    <property type="entry name" value="THF_DH/CycHdrlase_cat_dom"/>
</dbReference>